<gene>
    <name evidence="2" type="ORF">GCM10022295_65420</name>
</gene>
<organism evidence="2 3">
    <name type="scientific">Streptomyces osmaniensis</name>
    <dbReference type="NCBI Taxonomy" id="593134"/>
    <lineage>
        <taxon>Bacteria</taxon>
        <taxon>Bacillati</taxon>
        <taxon>Actinomycetota</taxon>
        <taxon>Actinomycetes</taxon>
        <taxon>Kitasatosporales</taxon>
        <taxon>Streptomycetaceae</taxon>
        <taxon>Streptomyces</taxon>
    </lineage>
</organism>
<dbReference type="Proteomes" id="UP001500707">
    <property type="component" value="Unassembled WGS sequence"/>
</dbReference>
<dbReference type="RefSeq" id="WP_346184773.1">
    <property type="nucleotide sequence ID" value="NZ_BAABCE010000014.1"/>
</dbReference>
<feature type="region of interest" description="Disordered" evidence="1">
    <location>
        <begin position="138"/>
        <end position="185"/>
    </location>
</feature>
<evidence type="ECO:0000313" key="2">
    <source>
        <dbReference type="EMBL" id="GAA3574823.1"/>
    </source>
</evidence>
<feature type="region of interest" description="Disordered" evidence="1">
    <location>
        <begin position="227"/>
        <end position="289"/>
    </location>
</feature>
<feature type="region of interest" description="Disordered" evidence="1">
    <location>
        <begin position="1"/>
        <end position="46"/>
    </location>
</feature>
<name>A0ABP6Y4V2_9ACTN</name>
<accession>A0ABP6Y4V2</accession>
<evidence type="ECO:0000256" key="1">
    <source>
        <dbReference type="SAM" id="MobiDB-lite"/>
    </source>
</evidence>
<feature type="compositionally biased region" description="Low complexity" evidence="1">
    <location>
        <begin position="161"/>
        <end position="170"/>
    </location>
</feature>
<dbReference type="EMBL" id="BAABCE010000014">
    <property type="protein sequence ID" value="GAA3574823.1"/>
    <property type="molecule type" value="Genomic_DNA"/>
</dbReference>
<comment type="caution">
    <text evidence="2">The sequence shown here is derived from an EMBL/GenBank/DDBJ whole genome shotgun (WGS) entry which is preliminary data.</text>
</comment>
<protein>
    <submittedName>
        <fullName evidence="2">Uncharacterized protein</fullName>
    </submittedName>
</protein>
<reference evidence="3" key="1">
    <citation type="journal article" date="2019" name="Int. J. Syst. Evol. Microbiol.">
        <title>The Global Catalogue of Microorganisms (GCM) 10K type strain sequencing project: providing services to taxonomists for standard genome sequencing and annotation.</title>
        <authorList>
            <consortium name="The Broad Institute Genomics Platform"/>
            <consortium name="The Broad Institute Genome Sequencing Center for Infectious Disease"/>
            <person name="Wu L."/>
            <person name="Ma J."/>
        </authorList>
    </citation>
    <scope>NUCLEOTIDE SEQUENCE [LARGE SCALE GENOMIC DNA]</scope>
    <source>
        <strain evidence="3">JCM 17656</strain>
    </source>
</reference>
<feature type="compositionally biased region" description="Basic and acidic residues" evidence="1">
    <location>
        <begin position="241"/>
        <end position="257"/>
    </location>
</feature>
<sequence>MGEQQNGGGALGRRRAHPGAIASGHGSGQGPGHAPRHGSGPASATGVAFDDAALEALLSAAVLRGHRLDADGEQRAVAAFRAARDAGVHQARTRRRDDWRAREQRWPAFSVKTTLSVFVASLTLGGAAFAAIGTAGFSDDADGKGTPTRSSSASDRPGDRSSAASGAGSAKPDHPVTAQDAEAKCRAYDQVKENGKALDSAAWQRLVTEAGGADKVAAYCAEQLAAAKNGPTDKSTGPAEKSTEPAEKATDPAEKATEPAGKADAGPATGNGESRGESGTSGRTAEKKD</sequence>
<keyword evidence="3" id="KW-1185">Reference proteome</keyword>
<feature type="compositionally biased region" description="Gly residues" evidence="1">
    <location>
        <begin position="1"/>
        <end position="11"/>
    </location>
</feature>
<evidence type="ECO:0000313" key="3">
    <source>
        <dbReference type="Proteomes" id="UP001500707"/>
    </source>
</evidence>
<proteinExistence type="predicted"/>